<dbReference type="RefSeq" id="WP_269084877.1">
    <property type="nucleotide sequence ID" value="NZ_BCXX01000038.1"/>
</dbReference>
<proteinExistence type="predicted"/>
<reference evidence="1" key="1">
    <citation type="submission" date="2019-11" db="EMBL/GenBank/DDBJ databases">
        <authorList>
            <person name="Feng L."/>
        </authorList>
    </citation>
    <scope>NUCLEOTIDE SEQUENCE</scope>
    <source>
        <strain evidence="1">BbreveLFYP81</strain>
    </source>
</reference>
<gene>
    <name evidence="1" type="ORF">BBLFYP81_01913</name>
</gene>
<protein>
    <submittedName>
        <fullName evidence="1">Uncharacterized protein</fullName>
    </submittedName>
</protein>
<accession>A0A6N2UGL6</accession>
<sequence length="42" mass="4678">MDEEDAPVTIDADENGVVGAVTAQMSERTSFIVLDQINFRHR</sequence>
<evidence type="ECO:0000313" key="1">
    <source>
        <dbReference type="EMBL" id="VYT16437.1"/>
    </source>
</evidence>
<name>A0A6N2UGL6_BIFBR</name>
<organism evidence="1">
    <name type="scientific">Bifidobacterium breve</name>
    <dbReference type="NCBI Taxonomy" id="1685"/>
    <lineage>
        <taxon>Bacteria</taxon>
        <taxon>Bacillati</taxon>
        <taxon>Actinomycetota</taxon>
        <taxon>Actinomycetes</taxon>
        <taxon>Bifidobacteriales</taxon>
        <taxon>Bifidobacteriaceae</taxon>
        <taxon>Bifidobacterium</taxon>
    </lineage>
</organism>
<dbReference type="EMBL" id="CACRSN010000009">
    <property type="protein sequence ID" value="VYT16437.1"/>
    <property type="molecule type" value="Genomic_DNA"/>
</dbReference>
<dbReference type="AlphaFoldDB" id="A0A6N2UGL6"/>